<reference evidence="1 2" key="1">
    <citation type="submission" date="2012-05" db="EMBL/GenBank/DDBJ databases">
        <title>Recombination and specialization in a pathogen metapopulation.</title>
        <authorList>
            <person name="Gardiner A."/>
            <person name="Kemen E."/>
            <person name="Schultz-Larsen T."/>
            <person name="MacLean D."/>
            <person name="Van Oosterhout C."/>
            <person name="Jones J.D.G."/>
        </authorList>
    </citation>
    <scope>NUCLEOTIDE SEQUENCE [LARGE SCALE GENOMIC DNA]</scope>
    <source>
        <strain evidence="1 2">Ac Nc2</strain>
    </source>
</reference>
<proteinExistence type="predicted"/>
<evidence type="ECO:0000313" key="1">
    <source>
        <dbReference type="EMBL" id="CCI45238.1"/>
    </source>
</evidence>
<keyword evidence="2" id="KW-1185">Reference proteome</keyword>
<dbReference type="AlphaFoldDB" id="A0A024GFB9"/>
<accession>A0A024GFB9</accession>
<dbReference type="EMBL" id="CAIX01000093">
    <property type="protein sequence ID" value="CCI45238.1"/>
    <property type="molecule type" value="Genomic_DNA"/>
</dbReference>
<gene>
    <name evidence="1" type="ORF">BN9_061110</name>
</gene>
<dbReference type="Proteomes" id="UP000053237">
    <property type="component" value="Unassembled WGS sequence"/>
</dbReference>
<comment type="caution">
    <text evidence="1">The sequence shown here is derived from an EMBL/GenBank/DDBJ whole genome shotgun (WGS) entry which is preliminary data.</text>
</comment>
<evidence type="ECO:0000313" key="2">
    <source>
        <dbReference type="Proteomes" id="UP000053237"/>
    </source>
</evidence>
<protein>
    <submittedName>
        <fullName evidence="1">Uncharacterized protein</fullName>
    </submittedName>
</protein>
<name>A0A024GFB9_9STRA</name>
<dbReference type="InParanoid" id="A0A024GFB9"/>
<sequence>MTYFVQGDTYGNHILAEYTFRRKPFIFIIRCRAHQHQLEESEGVCCSCRLIHTNVLLHIYRSPLALMTHAASPNLLGEPSILQIKRLKKIVVLVTTIQFLLVRSRSCLPSLHSVVSQKLKQ</sequence>
<organism evidence="1 2">
    <name type="scientific">Albugo candida</name>
    <dbReference type="NCBI Taxonomy" id="65357"/>
    <lineage>
        <taxon>Eukaryota</taxon>
        <taxon>Sar</taxon>
        <taxon>Stramenopiles</taxon>
        <taxon>Oomycota</taxon>
        <taxon>Peronosporomycetes</taxon>
        <taxon>Albuginales</taxon>
        <taxon>Albuginaceae</taxon>
        <taxon>Albugo</taxon>
    </lineage>
</organism>